<evidence type="ECO:0000256" key="2">
    <source>
        <dbReference type="SAM" id="Phobius"/>
    </source>
</evidence>
<feature type="compositionally biased region" description="Acidic residues" evidence="1">
    <location>
        <begin position="184"/>
        <end position="193"/>
    </location>
</feature>
<dbReference type="Pfam" id="PF20705">
    <property type="entry name" value="DUF6821"/>
    <property type="match status" value="1"/>
</dbReference>
<keyword evidence="2" id="KW-1133">Transmembrane helix</keyword>
<feature type="region of interest" description="Disordered" evidence="1">
    <location>
        <begin position="142"/>
        <end position="238"/>
    </location>
</feature>
<evidence type="ECO:0000259" key="3">
    <source>
        <dbReference type="Pfam" id="PF20705"/>
    </source>
</evidence>
<feature type="domain" description="DUF6821" evidence="3">
    <location>
        <begin position="189"/>
        <end position="360"/>
    </location>
</feature>
<dbReference type="Proteomes" id="UP001642487">
    <property type="component" value="Chromosome 7"/>
</dbReference>
<organism evidence="4 5">
    <name type="scientific">Citrullus colocynthis</name>
    <name type="common">colocynth</name>
    <dbReference type="NCBI Taxonomy" id="252529"/>
    <lineage>
        <taxon>Eukaryota</taxon>
        <taxon>Viridiplantae</taxon>
        <taxon>Streptophyta</taxon>
        <taxon>Embryophyta</taxon>
        <taxon>Tracheophyta</taxon>
        <taxon>Spermatophyta</taxon>
        <taxon>Magnoliopsida</taxon>
        <taxon>eudicotyledons</taxon>
        <taxon>Gunneridae</taxon>
        <taxon>Pentapetalae</taxon>
        <taxon>rosids</taxon>
        <taxon>fabids</taxon>
        <taxon>Cucurbitales</taxon>
        <taxon>Cucurbitaceae</taxon>
        <taxon>Benincaseae</taxon>
        <taxon>Citrullus</taxon>
    </lineage>
</organism>
<feature type="transmembrane region" description="Helical" evidence="2">
    <location>
        <begin position="289"/>
        <end position="309"/>
    </location>
</feature>
<evidence type="ECO:0000313" key="5">
    <source>
        <dbReference type="Proteomes" id="UP001642487"/>
    </source>
</evidence>
<dbReference type="EMBL" id="OZ021741">
    <property type="protein sequence ID" value="CAK9326092.1"/>
    <property type="molecule type" value="Genomic_DNA"/>
</dbReference>
<evidence type="ECO:0000256" key="1">
    <source>
        <dbReference type="SAM" id="MobiDB-lite"/>
    </source>
</evidence>
<feature type="compositionally biased region" description="Basic and acidic residues" evidence="1">
    <location>
        <begin position="210"/>
        <end position="222"/>
    </location>
</feature>
<keyword evidence="2" id="KW-0472">Membrane</keyword>
<proteinExistence type="predicted"/>
<feature type="compositionally biased region" description="Basic and acidic residues" evidence="1">
    <location>
        <begin position="163"/>
        <end position="173"/>
    </location>
</feature>
<dbReference type="InterPro" id="IPR049224">
    <property type="entry name" value="DUF6821"/>
</dbReference>
<reference evidence="4 5" key="1">
    <citation type="submission" date="2024-03" db="EMBL/GenBank/DDBJ databases">
        <authorList>
            <person name="Gkanogiannis A."/>
            <person name="Becerra Lopez-Lavalle L."/>
        </authorList>
    </citation>
    <scope>NUCLEOTIDE SEQUENCE [LARGE SCALE GENOMIC DNA]</scope>
</reference>
<dbReference type="PANTHER" id="PTHR33646">
    <property type="entry name" value="GB|AAF00631.1"/>
    <property type="match status" value="1"/>
</dbReference>
<name>A0ABP0Z614_9ROSI</name>
<protein>
    <recommendedName>
        <fullName evidence="3">DUF6821 domain-containing protein</fullName>
    </recommendedName>
</protein>
<accession>A0ABP0Z614</accession>
<dbReference type="PANTHER" id="PTHR33646:SF6">
    <property type="entry name" value="TRANSMEMBRANE PROTEIN"/>
    <property type="match status" value="1"/>
</dbReference>
<gene>
    <name evidence="4" type="ORF">CITCOLO1_LOCUS18424</name>
</gene>
<feature type="compositionally biased region" description="Basic and acidic residues" evidence="1">
    <location>
        <begin position="145"/>
        <end position="156"/>
    </location>
</feature>
<sequence>MENRDSGSEFQDWEVLHEYDQTFPQSYSSNFPDSNSRFFQEIEGDSASGSTIWLDYFSLRNHEPTANTALKSTVSNQCLVESGNLNSVDSESENRNSCKNMSELGSELGDDLLDEYELNQSHANGLPDITKSVTGFEEISTNAENLDRRENADGKLKGSPLVARDKSLSRKEMYNPTQSKESGEESESQDEVLNDFHSNSSGNESVAVKSGKDGKESDHIDSVNDISSNDLGGGDGDSSEKIDVGVGMAIEEVKVESKSRELETQRRRVVWWKVPFQVLRYCFLRASPAWSFSLAAAFMGMLILGRRLYKMKKKAKSLHLKIAVVDKRVPQFADRAARLNEVFSMVRRVPVVRASLTGAGANSWPAMSMR</sequence>
<evidence type="ECO:0000313" key="4">
    <source>
        <dbReference type="EMBL" id="CAK9326092.1"/>
    </source>
</evidence>
<dbReference type="InterPro" id="IPR045883">
    <property type="entry name" value="At4g13530-like"/>
</dbReference>
<keyword evidence="5" id="KW-1185">Reference proteome</keyword>
<keyword evidence="2" id="KW-0812">Transmembrane</keyword>